<evidence type="ECO:0000256" key="6">
    <source>
        <dbReference type="ARBA" id="ARBA00022592"/>
    </source>
</evidence>
<name>A0A9D7I7F9_9RHOO</name>
<keyword evidence="6 8" id="KW-0592">Phosphate transport</keyword>
<comment type="similarity">
    <text evidence="2 8">Belongs to the PhoU family.</text>
</comment>
<evidence type="ECO:0000256" key="8">
    <source>
        <dbReference type="PIRNR" id="PIRNR003107"/>
    </source>
</evidence>
<dbReference type="PANTHER" id="PTHR42930">
    <property type="entry name" value="PHOSPHATE-SPECIFIC TRANSPORT SYSTEM ACCESSORY PROTEIN PHOU"/>
    <property type="match status" value="1"/>
</dbReference>
<dbReference type="SUPFAM" id="SSF109755">
    <property type="entry name" value="PhoU-like"/>
    <property type="match status" value="1"/>
</dbReference>
<sequence>MSDHHDHTSKIFDLELDNMRTRVLQMGGMAEEQVRKAMEGLYNGDQSMLEAVIRDDDLINQIEIETETACYQVIAKREPKAVDLRMIVSVLKAISDLERVGDKARKIARLGITLTNHPASGTLNIELNHMADTALKMLRLSLDGFARLDLDLVTQAIHLDTLVNTEYQSVARQLLTYMMEDPRTITRALDILAIAKAIERIGDHASSIAEYVVFMVKGLNVRHASAEEVEARIANN</sequence>
<evidence type="ECO:0000256" key="1">
    <source>
        <dbReference type="ARBA" id="ARBA00004496"/>
    </source>
</evidence>
<comment type="caution">
    <text evidence="10">The sequence shown here is derived from an EMBL/GenBank/DDBJ whole genome shotgun (WGS) entry which is preliminary data.</text>
</comment>
<protein>
    <recommendedName>
        <fullName evidence="8">Phosphate-specific transport system accessory protein PhoU</fullName>
    </recommendedName>
</protein>
<keyword evidence="4 8" id="KW-0813">Transport</keyword>
<dbReference type="InterPro" id="IPR026022">
    <property type="entry name" value="PhoU_dom"/>
</dbReference>
<feature type="domain" description="PhoU" evidence="9">
    <location>
        <begin position="24"/>
        <end position="109"/>
    </location>
</feature>
<dbReference type="InterPro" id="IPR028366">
    <property type="entry name" value="PhoU"/>
</dbReference>
<evidence type="ECO:0000313" key="10">
    <source>
        <dbReference type="EMBL" id="MBK7423241.1"/>
    </source>
</evidence>
<dbReference type="GO" id="GO:0006817">
    <property type="term" value="P:phosphate ion transport"/>
    <property type="evidence" value="ECO:0007669"/>
    <property type="project" value="UniProtKB-KW"/>
</dbReference>
<evidence type="ECO:0000256" key="7">
    <source>
        <dbReference type="ARBA" id="ARBA00056181"/>
    </source>
</evidence>
<organism evidence="10 11">
    <name type="scientific">Candidatus Propionivibrio dominans</name>
    <dbReference type="NCBI Taxonomy" id="2954373"/>
    <lineage>
        <taxon>Bacteria</taxon>
        <taxon>Pseudomonadati</taxon>
        <taxon>Pseudomonadota</taxon>
        <taxon>Betaproteobacteria</taxon>
        <taxon>Rhodocyclales</taxon>
        <taxon>Rhodocyclaceae</taxon>
        <taxon>Propionivibrio</taxon>
    </lineage>
</organism>
<gene>
    <name evidence="10" type="primary">phoU</name>
    <name evidence="10" type="ORF">IPJ48_09150</name>
</gene>
<reference evidence="10" key="1">
    <citation type="submission" date="2020-10" db="EMBL/GenBank/DDBJ databases">
        <title>Connecting structure to function with the recovery of over 1000 high-quality activated sludge metagenome-assembled genomes encoding full-length rRNA genes using long-read sequencing.</title>
        <authorList>
            <person name="Singleton C.M."/>
            <person name="Petriglieri F."/>
            <person name="Kristensen J.M."/>
            <person name="Kirkegaard R.H."/>
            <person name="Michaelsen T.Y."/>
            <person name="Andersen M.H."/>
            <person name="Karst S.M."/>
            <person name="Dueholm M.S."/>
            <person name="Nielsen P.H."/>
            <person name="Albertsen M."/>
        </authorList>
    </citation>
    <scope>NUCLEOTIDE SEQUENCE</scope>
    <source>
        <strain evidence="10">EsbW_18-Q3-R4-48_MAXAC.044</strain>
    </source>
</reference>
<evidence type="ECO:0000313" key="11">
    <source>
        <dbReference type="Proteomes" id="UP000886602"/>
    </source>
</evidence>
<dbReference type="PIRSF" id="PIRSF003107">
    <property type="entry name" value="PhoU"/>
    <property type="match status" value="1"/>
</dbReference>
<evidence type="ECO:0000259" key="9">
    <source>
        <dbReference type="Pfam" id="PF01895"/>
    </source>
</evidence>
<comment type="function">
    <text evidence="7 8">Plays a role in the regulation of phosphate uptake.</text>
</comment>
<dbReference type="Pfam" id="PF01895">
    <property type="entry name" value="PhoU"/>
    <property type="match status" value="2"/>
</dbReference>
<accession>A0A9D7I7F9</accession>
<dbReference type="PANTHER" id="PTHR42930:SF3">
    <property type="entry name" value="PHOSPHATE-SPECIFIC TRANSPORT SYSTEM ACCESSORY PROTEIN PHOU"/>
    <property type="match status" value="1"/>
</dbReference>
<dbReference type="FunFam" id="1.20.58.220:FF:000004">
    <property type="entry name" value="Phosphate-specific transport system accessory protein PhoU"/>
    <property type="match status" value="1"/>
</dbReference>
<proteinExistence type="inferred from homology"/>
<comment type="subcellular location">
    <subcellularLocation>
        <location evidence="1 8">Cytoplasm</location>
    </subcellularLocation>
</comment>
<evidence type="ECO:0000256" key="2">
    <source>
        <dbReference type="ARBA" id="ARBA00008107"/>
    </source>
</evidence>
<dbReference type="NCBIfam" id="TIGR02135">
    <property type="entry name" value="phoU_full"/>
    <property type="match status" value="1"/>
</dbReference>
<dbReference type="EMBL" id="JADJNC010000013">
    <property type="protein sequence ID" value="MBK7423241.1"/>
    <property type="molecule type" value="Genomic_DNA"/>
</dbReference>
<dbReference type="GO" id="GO:0005737">
    <property type="term" value="C:cytoplasm"/>
    <property type="evidence" value="ECO:0007669"/>
    <property type="project" value="UniProtKB-SubCell"/>
</dbReference>
<evidence type="ECO:0000256" key="3">
    <source>
        <dbReference type="ARBA" id="ARBA00011738"/>
    </source>
</evidence>
<evidence type="ECO:0000256" key="4">
    <source>
        <dbReference type="ARBA" id="ARBA00022448"/>
    </source>
</evidence>
<evidence type="ECO:0000256" key="5">
    <source>
        <dbReference type="ARBA" id="ARBA00022490"/>
    </source>
</evidence>
<dbReference type="GO" id="GO:0030643">
    <property type="term" value="P:intracellular phosphate ion homeostasis"/>
    <property type="evidence" value="ECO:0007669"/>
    <property type="project" value="InterPro"/>
</dbReference>
<keyword evidence="5 8" id="KW-0963">Cytoplasm</keyword>
<dbReference type="Proteomes" id="UP000886602">
    <property type="component" value="Unassembled WGS sequence"/>
</dbReference>
<dbReference type="InterPro" id="IPR038078">
    <property type="entry name" value="PhoU-like_sf"/>
</dbReference>
<dbReference type="Gene3D" id="1.20.58.220">
    <property type="entry name" value="Phosphate transport system protein phou homolog 2, domain 2"/>
    <property type="match status" value="2"/>
</dbReference>
<dbReference type="AlphaFoldDB" id="A0A9D7I7F9"/>
<dbReference type="GO" id="GO:0045936">
    <property type="term" value="P:negative regulation of phosphate metabolic process"/>
    <property type="evidence" value="ECO:0007669"/>
    <property type="project" value="InterPro"/>
</dbReference>
<feature type="domain" description="PhoU" evidence="9">
    <location>
        <begin position="127"/>
        <end position="212"/>
    </location>
</feature>
<comment type="subunit">
    <text evidence="3 8">Homodimer.</text>
</comment>